<dbReference type="Proteomes" id="UP001500880">
    <property type="component" value="Unassembled WGS sequence"/>
</dbReference>
<accession>A0ABN1BJ08</accession>
<evidence type="ECO:0000259" key="15">
    <source>
        <dbReference type="PROSITE" id="PS50885"/>
    </source>
</evidence>
<dbReference type="InterPro" id="IPR033479">
    <property type="entry name" value="dCache_1"/>
</dbReference>
<dbReference type="PROSITE" id="PS50885">
    <property type="entry name" value="HAMP"/>
    <property type="match status" value="1"/>
</dbReference>
<dbReference type="PROSITE" id="PS50111">
    <property type="entry name" value="CHEMOTAXIS_TRANSDUC_2"/>
    <property type="match status" value="1"/>
</dbReference>
<evidence type="ECO:0000256" key="10">
    <source>
        <dbReference type="PROSITE-ProRule" id="PRU00284"/>
    </source>
</evidence>
<dbReference type="SUPFAM" id="SSF103190">
    <property type="entry name" value="Sensory domain-like"/>
    <property type="match status" value="1"/>
</dbReference>
<sequence length="689" mass="75501">MKFLSSMKSKMIISFLLITLIPIVIIGLTLSNKTATELEESFKSSTQSQVQLINESINTYFEGVEENVNLLADHATIRQADDSITTYINATKANGNITMTPSENGGIEAEIFNVYKNFAASHPNTAYAYMGTEDGGYVQWPEGDTNENYDPRERPFYKKAMENPGEVVRTSPYYFAADDSEIISTVRTIEDEEGNVIGMQGLDVSLEGLTSMVEDIKVGETGYVMLADADGTILTNPNNPETNFKNISELDIPKLQNIASMDDQTLEGNINGLPHFMNVFTSPETGWKLIAVQKKSEIGDKVNEINTYILIISAVFAIMAAIFAYIMAKRFSNPILQVVGHLQTMASGDFSEEVPDKLAQRKDETGTLANALKTTQSSVRSLLNKVRDSALTVIDSSKTLAESTEQTRTATTEISQAINQVATSASEQAENLEDGESNLQALNEQIEKVSNENNVINDLTAQMNSLKESGLTTVEDLMNKTEENRASTDEVSQVIDDMDQLSQEIGNFTSTILEITDQTNLLALNASIEAARAGEHGKGFAVVADEIRKLADESAQAADQIKSIVSKVQSQSRQAVESIDKTKGFTYENEEKVNATKELFNELSTIVQTLTENTGKVSDYSNTMLAKKNEMTDVIQSLAASSQETASSSEEVSASAEEQLSVVEELSNHSENVKELAESLQQEIGRFRV</sequence>
<keyword evidence="11" id="KW-0175">Coiled coil</keyword>
<dbReference type="SMART" id="SM00304">
    <property type="entry name" value="HAMP"/>
    <property type="match status" value="1"/>
</dbReference>
<keyword evidence="5 13" id="KW-0812">Transmembrane</keyword>
<organism evidence="16 17">
    <name type="scientific">Salinibacillus aidingensis</name>
    <dbReference type="NCBI Taxonomy" id="237684"/>
    <lineage>
        <taxon>Bacteria</taxon>
        <taxon>Bacillati</taxon>
        <taxon>Bacillota</taxon>
        <taxon>Bacilli</taxon>
        <taxon>Bacillales</taxon>
        <taxon>Bacillaceae</taxon>
        <taxon>Salinibacillus</taxon>
    </lineage>
</organism>
<dbReference type="InterPro" id="IPR029151">
    <property type="entry name" value="Sensor-like_sf"/>
</dbReference>
<evidence type="ECO:0000256" key="1">
    <source>
        <dbReference type="ARBA" id="ARBA00004651"/>
    </source>
</evidence>
<dbReference type="SUPFAM" id="SSF58104">
    <property type="entry name" value="Methyl-accepting chemotaxis protein (MCP) signaling domain"/>
    <property type="match status" value="1"/>
</dbReference>
<dbReference type="Gene3D" id="3.30.450.20">
    <property type="entry name" value="PAS domain"/>
    <property type="match status" value="2"/>
</dbReference>
<dbReference type="CDD" id="cd12912">
    <property type="entry name" value="PDC2_MCP_like"/>
    <property type="match status" value="1"/>
</dbReference>
<dbReference type="RefSeq" id="WP_343842241.1">
    <property type="nucleotide sequence ID" value="NZ_BAAADO010000006.1"/>
</dbReference>
<evidence type="ECO:0000256" key="11">
    <source>
        <dbReference type="SAM" id="Coils"/>
    </source>
</evidence>
<dbReference type="PANTHER" id="PTHR32089">
    <property type="entry name" value="METHYL-ACCEPTING CHEMOTAXIS PROTEIN MCPB"/>
    <property type="match status" value="1"/>
</dbReference>
<dbReference type="CDD" id="cd18773">
    <property type="entry name" value="PDC1_HK_sensor"/>
    <property type="match status" value="1"/>
</dbReference>
<dbReference type="Pfam" id="PF02743">
    <property type="entry name" value="dCache_1"/>
    <property type="match status" value="1"/>
</dbReference>
<comment type="caution">
    <text evidence="16">The sequence shown here is derived from an EMBL/GenBank/DDBJ whole genome shotgun (WGS) entry which is preliminary data.</text>
</comment>
<evidence type="ECO:0000256" key="5">
    <source>
        <dbReference type="ARBA" id="ARBA00022692"/>
    </source>
</evidence>
<dbReference type="EMBL" id="BAAADO010000006">
    <property type="protein sequence ID" value="GAA0498905.1"/>
    <property type="molecule type" value="Genomic_DNA"/>
</dbReference>
<evidence type="ECO:0000256" key="12">
    <source>
        <dbReference type="SAM" id="MobiDB-lite"/>
    </source>
</evidence>
<reference evidence="16 17" key="1">
    <citation type="journal article" date="2019" name="Int. J. Syst. Evol. Microbiol.">
        <title>The Global Catalogue of Microorganisms (GCM) 10K type strain sequencing project: providing services to taxonomists for standard genome sequencing and annotation.</title>
        <authorList>
            <consortium name="The Broad Institute Genomics Platform"/>
            <consortium name="The Broad Institute Genome Sequencing Center for Infectious Disease"/>
            <person name="Wu L."/>
            <person name="Ma J."/>
        </authorList>
    </citation>
    <scope>NUCLEOTIDE SEQUENCE [LARGE SCALE GENOMIC DNA]</scope>
    <source>
        <strain evidence="16 17">JCM 12389</strain>
    </source>
</reference>
<evidence type="ECO:0000256" key="2">
    <source>
        <dbReference type="ARBA" id="ARBA00022475"/>
    </source>
</evidence>
<dbReference type="InterPro" id="IPR003660">
    <property type="entry name" value="HAMP_dom"/>
</dbReference>
<evidence type="ECO:0000256" key="9">
    <source>
        <dbReference type="ARBA" id="ARBA00029447"/>
    </source>
</evidence>
<evidence type="ECO:0000313" key="16">
    <source>
        <dbReference type="EMBL" id="GAA0498905.1"/>
    </source>
</evidence>
<evidence type="ECO:0000259" key="14">
    <source>
        <dbReference type="PROSITE" id="PS50111"/>
    </source>
</evidence>
<keyword evidence="6 13" id="KW-1133">Transmembrane helix</keyword>
<keyword evidence="4" id="KW-0145">Chemotaxis</keyword>
<evidence type="ECO:0000256" key="7">
    <source>
        <dbReference type="ARBA" id="ARBA00023136"/>
    </source>
</evidence>
<dbReference type="Gene3D" id="1.10.287.950">
    <property type="entry name" value="Methyl-accepting chemotaxis protein"/>
    <property type="match status" value="1"/>
</dbReference>
<dbReference type="PANTHER" id="PTHR32089:SF114">
    <property type="entry name" value="METHYL-ACCEPTING CHEMOTAXIS PROTEIN MCPB"/>
    <property type="match status" value="1"/>
</dbReference>
<evidence type="ECO:0000256" key="8">
    <source>
        <dbReference type="ARBA" id="ARBA00023224"/>
    </source>
</evidence>
<dbReference type="Pfam" id="PF00015">
    <property type="entry name" value="MCPsignal"/>
    <property type="match status" value="1"/>
</dbReference>
<comment type="subcellular location">
    <subcellularLocation>
        <location evidence="1">Cell membrane</location>
        <topology evidence="1">Multi-pass membrane protein</topology>
    </subcellularLocation>
</comment>
<dbReference type="CDD" id="cd06225">
    <property type="entry name" value="HAMP"/>
    <property type="match status" value="1"/>
</dbReference>
<keyword evidence="8 10" id="KW-0807">Transducer</keyword>
<name>A0ABN1BJ08_9BACI</name>
<evidence type="ECO:0000256" key="13">
    <source>
        <dbReference type="SAM" id="Phobius"/>
    </source>
</evidence>
<feature type="domain" description="Methyl-accepting transducer" evidence="14">
    <location>
        <begin position="403"/>
        <end position="653"/>
    </location>
</feature>
<dbReference type="SMART" id="SM00283">
    <property type="entry name" value="MA"/>
    <property type="match status" value="1"/>
</dbReference>
<gene>
    <name evidence="16" type="ORF">GCM10008986_27530</name>
</gene>
<evidence type="ECO:0000256" key="3">
    <source>
        <dbReference type="ARBA" id="ARBA00022481"/>
    </source>
</evidence>
<evidence type="ECO:0000313" key="17">
    <source>
        <dbReference type="Proteomes" id="UP001500880"/>
    </source>
</evidence>
<comment type="similarity">
    <text evidence="9">Belongs to the methyl-accepting chemotaxis (MCP) protein family.</text>
</comment>
<evidence type="ECO:0000256" key="6">
    <source>
        <dbReference type="ARBA" id="ARBA00022989"/>
    </source>
</evidence>
<dbReference type="InterPro" id="IPR004089">
    <property type="entry name" value="MCPsignal_dom"/>
</dbReference>
<keyword evidence="2" id="KW-1003">Cell membrane</keyword>
<feature type="coiled-coil region" evidence="11">
    <location>
        <begin position="425"/>
        <end position="469"/>
    </location>
</feature>
<feature type="domain" description="HAMP" evidence="15">
    <location>
        <begin position="329"/>
        <end position="384"/>
    </location>
</feature>
<feature type="transmembrane region" description="Helical" evidence="13">
    <location>
        <begin position="308"/>
        <end position="328"/>
    </location>
</feature>
<keyword evidence="3" id="KW-0488">Methylation</keyword>
<protein>
    <submittedName>
        <fullName evidence="16">Methyl-accepting chemotaxis protein</fullName>
    </submittedName>
</protein>
<keyword evidence="7 13" id="KW-0472">Membrane</keyword>
<keyword evidence="17" id="KW-1185">Reference proteome</keyword>
<evidence type="ECO:0000256" key="4">
    <source>
        <dbReference type="ARBA" id="ARBA00022500"/>
    </source>
</evidence>
<dbReference type="Pfam" id="PF00672">
    <property type="entry name" value="HAMP"/>
    <property type="match status" value="1"/>
</dbReference>
<feature type="region of interest" description="Disordered" evidence="12">
    <location>
        <begin position="641"/>
        <end position="660"/>
    </location>
</feature>
<proteinExistence type="inferred from homology"/>
<dbReference type="Gene3D" id="1.10.8.500">
    <property type="entry name" value="HAMP domain in histidine kinase"/>
    <property type="match status" value="1"/>
</dbReference>